<evidence type="ECO:0000313" key="1">
    <source>
        <dbReference type="EMBL" id="KAJ9113676.1"/>
    </source>
</evidence>
<accession>A0ACC2WQJ0</accession>
<keyword evidence="2" id="KW-1185">Reference proteome</keyword>
<comment type="caution">
    <text evidence="1">The sequence shown here is derived from an EMBL/GenBank/DDBJ whole genome shotgun (WGS) entry which is preliminary data.</text>
</comment>
<proteinExistence type="predicted"/>
<name>A0ACC2WQJ0_9TREE</name>
<reference evidence="1" key="1">
    <citation type="submission" date="2023-04" db="EMBL/GenBank/DDBJ databases">
        <title>Draft Genome sequencing of Naganishia species isolated from polar environments using Oxford Nanopore Technology.</title>
        <authorList>
            <person name="Leo P."/>
            <person name="Venkateswaran K."/>
        </authorList>
    </citation>
    <scope>NUCLEOTIDE SEQUENCE</scope>
    <source>
        <strain evidence="1">MNA-CCFEE 5425</strain>
    </source>
</reference>
<evidence type="ECO:0000313" key="2">
    <source>
        <dbReference type="Proteomes" id="UP001243375"/>
    </source>
</evidence>
<gene>
    <name evidence="1" type="ORF">QFC22_005985</name>
</gene>
<organism evidence="1 2">
    <name type="scientific">Naganishia vaughanmartiniae</name>
    <dbReference type="NCBI Taxonomy" id="1424756"/>
    <lineage>
        <taxon>Eukaryota</taxon>
        <taxon>Fungi</taxon>
        <taxon>Dikarya</taxon>
        <taxon>Basidiomycota</taxon>
        <taxon>Agaricomycotina</taxon>
        <taxon>Tremellomycetes</taxon>
        <taxon>Filobasidiales</taxon>
        <taxon>Filobasidiaceae</taxon>
        <taxon>Naganishia</taxon>
    </lineage>
</organism>
<sequence>MVSIQNGGYQTGCLRCKSRFPVFAKPPPKGKKRGPGDAAEDGVELANLRREVEVLRDTVVTVRTLGETVTGLESTIKDNVDLKIGESMITLKMTMAEELQTLLTQPVFTSLLRRSLQLDEDDNLNSAASRRSKKARNATPRNVPLEVSHQCDEHCPR</sequence>
<protein>
    <submittedName>
        <fullName evidence="1">Uncharacterized protein</fullName>
    </submittedName>
</protein>
<dbReference type="Proteomes" id="UP001243375">
    <property type="component" value="Unassembled WGS sequence"/>
</dbReference>
<dbReference type="EMBL" id="JASBWU010000021">
    <property type="protein sequence ID" value="KAJ9113676.1"/>
    <property type="molecule type" value="Genomic_DNA"/>
</dbReference>